<gene>
    <name evidence="5" type="ORF">ENX73_03325</name>
</gene>
<name>A0A7V3VSK1_9BACT</name>
<evidence type="ECO:0000256" key="3">
    <source>
        <dbReference type="ARBA" id="ARBA00023014"/>
    </source>
</evidence>
<dbReference type="Pfam" id="PF12838">
    <property type="entry name" value="Fer4_7"/>
    <property type="match status" value="1"/>
</dbReference>
<evidence type="ECO:0000256" key="2">
    <source>
        <dbReference type="ARBA" id="ARBA00023004"/>
    </source>
</evidence>
<dbReference type="AlphaFoldDB" id="A0A7V3VSK1"/>
<reference evidence="5" key="1">
    <citation type="journal article" date="2020" name="mSystems">
        <title>Genome- and Community-Level Interaction Insights into Carbon Utilization and Element Cycling Functions of Hydrothermarchaeota in Hydrothermal Sediment.</title>
        <authorList>
            <person name="Zhou Z."/>
            <person name="Liu Y."/>
            <person name="Xu W."/>
            <person name="Pan J."/>
            <person name="Luo Z.H."/>
            <person name="Li M."/>
        </authorList>
    </citation>
    <scope>NUCLEOTIDE SEQUENCE [LARGE SCALE GENOMIC DNA]</scope>
    <source>
        <strain evidence="5">SpSt-966</strain>
    </source>
</reference>
<dbReference type="SUPFAM" id="SSF54862">
    <property type="entry name" value="4Fe-4S ferredoxins"/>
    <property type="match status" value="1"/>
</dbReference>
<dbReference type="PROSITE" id="PS00198">
    <property type="entry name" value="4FE4S_FER_1"/>
    <property type="match status" value="2"/>
</dbReference>
<feature type="domain" description="4Fe-4S ferredoxin-type" evidence="4">
    <location>
        <begin position="42"/>
        <end position="72"/>
    </location>
</feature>
<evidence type="ECO:0000313" key="5">
    <source>
        <dbReference type="EMBL" id="HGE75139.1"/>
    </source>
</evidence>
<dbReference type="GO" id="GO:0051536">
    <property type="term" value="F:iron-sulfur cluster binding"/>
    <property type="evidence" value="ECO:0007669"/>
    <property type="project" value="UniProtKB-KW"/>
</dbReference>
<evidence type="ECO:0000259" key="4">
    <source>
        <dbReference type="PROSITE" id="PS51379"/>
    </source>
</evidence>
<evidence type="ECO:0000256" key="1">
    <source>
        <dbReference type="ARBA" id="ARBA00022723"/>
    </source>
</evidence>
<protein>
    <submittedName>
        <fullName evidence="5">Ferredoxin family protein</fullName>
    </submittedName>
</protein>
<accession>A0A7V3VSK1</accession>
<organism evidence="5">
    <name type="scientific">Mesoaciditoga lauensis</name>
    <dbReference type="NCBI Taxonomy" id="1495039"/>
    <lineage>
        <taxon>Bacteria</taxon>
        <taxon>Thermotogati</taxon>
        <taxon>Thermotogota</taxon>
        <taxon>Thermotogae</taxon>
        <taxon>Mesoaciditogales</taxon>
        <taxon>Mesoaciditogaceae</taxon>
        <taxon>Mesoaciditoga</taxon>
    </lineage>
</organism>
<dbReference type="PANTHER" id="PTHR43122:SF2">
    <property type="entry name" value="FERREDOXIN SUBUNIT OF PYRUVATE:FLAVODOXIN OXIDOREDUCTASE"/>
    <property type="match status" value="1"/>
</dbReference>
<comment type="caution">
    <text evidence="5">The sequence shown here is derived from an EMBL/GenBank/DDBJ whole genome shotgun (WGS) entry which is preliminary data.</text>
</comment>
<proteinExistence type="predicted"/>
<keyword evidence="1" id="KW-0479">Metal-binding</keyword>
<dbReference type="GO" id="GO:0046872">
    <property type="term" value="F:metal ion binding"/>
    <property type="evidence" value="ECO:0007669"/>
    <property type="project" value="UniProtKB-KW"/>
</dbReference>
<dbReference type="InterPro" id="IPR017896">
    <property type="entry name" value="4Fe4S_Fe-S-bd"/>
</dbReference>
<keyword evidence="2" id="KW-0408">Iron</keyword>
<dbReference type="InterPro" id="IPR017900">
    <property type="entry name" value="4Fe4S_Fe_S_CS"/>
</dbReference>
<dbReference type="EMBL" id="DTPE01000139">
    <property type="protein sequence ID" value="HGE75139.1"/>
    <property type="molecule type" value="Genomic_DNA"/>
</dbReference>
<keyword evidence="3" id="KW-0411">Iron-sulfur</keyword>
<sequence>MAKKGYVKIDSERCKGCGLCINACPQHVLRFSDKFNDKGYHYAELYDPDDKCPGCAFCYYMCPDVCITVHRVTEERVKI</sequence>
<dbReference type="Gene3D" id="3.30.70.20">
    <property type="match status" value="1"/>
</dbReference>
<dbReference type="PROSITE" id="PS51379">
    <property type="entry name" value="4FE4S_FER_2"/>
    <property type="match status" value="2"/>
</dbReference>
<feature type="domain" description="4Fe-4S ferredoxin-type" evidence="4">
    <location>
        <begin position="5"/>
        <end position="34"/>
    </location>
</feature>
<dbReference type="PANTHER" id="PTHR43122">
    <property type="entry name" value="FERREDOXIN SUBUNIT OF PYRUVATE:FLAVODOXIN OXIDOREDUCTASE-RELATED"/>
    <property type="match status" value="1"/>
</dbReference>